<keyword evidence="3 6" id="KW-0812">Transmembrane</keyword>
<evidence type="ECO:0000256" key="6">
    <source>
        <dbReference type="SAM" id="Phobius"/>
    </source>
</evidence>
<dbReference type="InterPro" id="IPR001727">
    <property type="entry name" value="GDT1-like"/>
</dbReference>
<evidence type="ECO:0000256" key="2">
    <source>
        <dbReference type="ARBA" id="ARBA00009190"/>
    </source>
</evidence>
<reference evidence="7 8" key="1">
    <citation type="journal article" date="2014" name="PLoS Genet.">
        <title>Phylogenetically driven sequencing of extremely halophilic archaea reveals strategies for static and dynamic osmo-response.</title>
        <authorList>
            <person name="Becker E.A."/>
            <person name="Seitzer P.M."/>
            <person name="Tritt A."/>
            <person name="Larsen D."/>
            <person name="Krusor M."/>
            <person name="Yao A.I."/>
            <person name="Wu D."/>
            <person name="Madern D."/>
            <person name="Eisen J.A."/>
            <person name="Darling A.E."/>
            <person name="Facciotti M.T."/>
        </authorList>
    </citation>
    <scope>NUCLEOTIDE SEQUENCE [LARGE SCALE GENOMIC DNA]</scope>
    <source>
        <strain evidence="7 8">ATCC 700873</strain>
    </source>
</reference>
<evidence type="ECO:0000313" key="7">
    <source>
        <dbReference type="EMBL" id="ELZ56275.1"/>
    </source>
</evidence>
<dbReference type="AlphaFoldDB" id="M0F8J3"/>
<evidence type="ECO:0000313" key="8">
    <source>
        <dbReference type="Proteomes" id="UP000011689"/>
    </source>
</evidence>
<comment type="subcellular location">
    <subcellularLocation>
        <location evidence="1">Membrane</location>
        <topology evidence="1">Multi-pass membrane protein</topology>
    </subcellularLocation>
</comment>
<dbReference type="GO" id="GO:0016020">
    <property type="term" value="C:membrane"/>
    <property type="evidence" value="ECO:0007669"/>
    <property type="project" value="UniProtKB-SubCell"/>
</dbReference>
<evidence type="ECO:0000256" key="4">
    <source>
        <dbReference type="ARBA" id="ARBA00022989"/>
    </source>
</evidence>
<feature type="transmembrane region" description="Helical" evidence="6">
    <location>
        <begin position="40"/>
        <end position="62"/>
    </location>
</feature>
<keyword evidence="4 6" id="KW-1133">Transmembrane helix</keyword>
<organism evidence="7 8">
    <name type="scientific">Halorubrum hochstenium ATCC 700873</name>
    <dbReference type="NCBI Taxonomy" id="1227481"/>
    <lineage>
        <taxon>Archaea</taxon>
        <taxon>Methanobacteriati</taxon>
        <taxon>Methanobacteriota</taxon>
        <taxon>Stenosarchaea group</taxon>
        <taxon>Halobacteria</taxon>
        <taxon>Halobacteriales</taxon>
        <taxon>Haloferacaceae</taxon>
        <taxon>Halorubrum</taxon>
    </lineage>
</organism>
<dbReference type="RefSeq" id="WP_008584166.1">
    <property type="nucleotide sequence ID" value="NZ_AOJO01000038.1"/>
</dbReference>
<gene>
    <name evidence="7" type="ORF">C467_08850</name>
</gene>
<dbReference type="Pfam" id="PF01169">
    <property type="entry name" value="GDT1"/>
    <property type="match status" value="2"/>
</dbReference>
<keyword evidence="5 6" id="KW-0472">Membrane</keyword>
<accession>M0F8J3</accession>
<sequence>MVGWLDILITSFVLQLLALPGEKGQIVIAALATKYDPYVVVAGAATAFGGWTVLEILLGNALKGALPEAFLDGLTAALFFIFAAWVLYTSQLDFEDDTSDEQPITDGSSGVVDDAVDVVPSRFAGFVPSFSLMVFGEFGDKTQLITIGLAVQYGAHPAIWLGEMLAIIPVSLVTALFFSRSSAYINTKWVRYVSASLFALFGLDIMAKYLLGFHFLPF</sequence>
<dbReference type="GO" id="GO:0046873">
    <property type="term" value="F:metal ion transmembrane transporter activity"/>
    <property type="evidence" value="ECO:0007669"/>
    <property type="project" value="InterPro"/>
</dbReference>
<dbReference type="GeneID" id="72713796"/>
<dbReference type="PANTHER" id="PTHR12608">
    <property type="entry name" value="TRANSMEMBRANE PROTEIN HTP-1 RELATED"/>
    <property type="match status" value="1"/>
</dbReference>
<evidence type="ECO:0000256" key="5">
    <source>
        <dbReference type="ARBA" id="ARBA00023136"/>
    </source>
</evidence>
<protein>
    <submittedName>
        <fullName evidence="7">Uncharacterized protein</fullName>
    </submittedName>
</protein>
<keyword evidence="8" id="KW-1185">Reference proteome</keyword>
<dbReference type="EMBL" id="AOJO01000038">
    <property type="protein sequence ID" value="ELZ56275.1"/>
    <property type="molecule type" value="Genomic_DNA"/>
</dbReference>
<evidence type="ECO:0000256" key="1">
    <source>
        <dbReference type="ARBA" id="ARBA00004141"/>
    </source>
</evidence>
<feature type="transmembrane region" description="Helical" evidence="6">
    <location>
        <begin position="69"/>
        <end position="88"/>
    </location>
</feature>
<comment type="similarity">
    <text evidence="2">Belongs to the GDT1 family.</text>
</comment>
<comment type="caution">
    <text evidence="7">The sequence shown here is derived from an EMBL/GenBank/DDBJ whole genome shotgun (WGS) entry which is preliminary data.</text>
</comment>
<proteinExistence type="inferred from homology"/>
<dbReference type="PANTHER" id="PTHR12608:SF1">
    <property type="entry name" value="TRANSMEMBRANE PROTEIN 165"/>
    <property type="match status" value="1"/>
</dbReference>
<feature type="transmembrane region" description="Helical" evidence="6">
    <location>
        <begin position="158"/>
        <end position="178"/>
    </location>
</feature>
<dbReference type="Proteomes" id="UP000011689">
    <property type="component" value="Unassembled WGS sequence"/>
</dbReference>
<dbReference type="PATRIC" id="fig|1227481.4.peg.1736"/>
<feature type="transmembrane region" description="Helical" evidence="6">
    <location>
        <begin position="190"/>
        <end position="211"/>
    </location>
</feature>
<evidence type="ECO:0000256" key="3">
    <source>
        <dbReference type="ARBA" id="ARBA00022692"/>
    </source>
</evidence>
<dbReference type="OrthoDB" id="85362at2157"/>
<name>M0F8J3_9EURY</name>